<proteinExistence type="predicted"/>
<keyword evidence="3" id="KW-1185">Reference proteome</keyword>
<accession>A0ABD6DKH0</accession>
<dbReference type="InterPro" id="IPR051888">
    <property type="entry name" value="UPF0148_domain"/>
</dbReference>
<sequence>MSEEFDKEAEREKLREQFASEEQEREQTRRMSELLLKGATMTNRHCDRCGDPIFRQNGQEFCPSCQGRGQAAAQQQQQQREQRPAEADEGTEPVADTAPEQDDDGTPTTPAQPAPPNSGHGRRVPSSRSRDAPAHGADTGGRGPESVEPTGEFDDAVAAVEETIRRFSAAAANTDDPERAREYLKTVREATETLAALQSR</sequence>
<dbReference type="RefSeq" id="WP_256401138.1">
    <property type="nucleotide sequence ID" value="NZ_JANHJR010000003.1"/>
</dbReference>
<reference evidence="2 3" key="1">
    <citation type="journal article" date="2019" name="Int. J. Syst. Evol. Microbiol.">
        <title>The Global Catalogue of Microorganisms (GCM) 10K type strain sequencing project: providing services to taxonomists for standard genome sequencing and annotation.</title>
        <authorList>
            <consortium name="The Broad Institute Genomics Platform"/>
            <consortium name="The Broad Institute Genome Sequencing Center for Infectious Disease"/>
            <person name="Wu L."/>
            <person name="Ma J."/>
        </authorList>
    </citation>
    <scope>NUCLEOTIDE SEQUENCE [LARGE SCALE GENOMIC DNA]</scope>
    <source>
        <strain evidence="2 3">CGMCC 1.10390</strain>
    </source>
</reference>
<gene>
    <name evidence="2" type="ORF">ACFSBL_13930</name>
</gene>
<dbReference type="PANTHER" id="PTHR16537:SF1">
    <property type="entry name" value="PROTEIN ZNRD2"/>
    <property type="match status" value="1"/>
</dbReference>
<comment type="caution">
    <text evidence="2">The sequence shown here is derived from an EMBL/GenBank/DDBJ whole genome shotgun (WGS) entry which is preliminary data.</text>
</comment>
<name>A0ABD6DKH0_9EURY</name>
<feature type="compositionally biased region" description="Low complexity" evidence="1">
    <location>
        <begin position="66"/>
        <end position="79"/>
    </location>
</feature>
<evidence type="ECO:0000313" key="2">
    <source>
        <dbReference type="EMBL" id="MFD1646785.1"/>
    </source>
</evidence>
<dbReference type="Pfam" id="PF06677">
    <property type="entry name" value="Auto_anti-p27"/>
    <property type="match status" value="1"/>
</dbReference>
<feature type="region of interest" description="Disordered" evidence="1">
    <location>
        <begin position="1"/>
        <end position="156"/>
    </location>
</feature>
<evidence type="ECO:0000313" key="3">
    <source>
        <dbReference type="Proteomes" id="UP001597034"/>
    </source>
</evidence>
<dbReference type="Proteomes" id="UP001597034">
    <property type="component" value="Unassembled WGS sequence"/>
</dbReference>
<evidence type="ECO:0000256" key="1">
    <source>
        <dbReference type="SAM" id="MobiDB-lite"/>
    </source>
</evidence>
<organism evidence="2 3">
    <name type="scientific">Haloarchaeobius litoreus</name>
    <dbReference type="NCBI Taxonomy" id="755306"/>
    <lineage>
        <taxon>Archaea</taxon>
        <taxon>Methanobacteriati</taxon>
        <taxon>Methanobacteriota</taxon>
        <taxon>Stenosarchaea group</taxon>
        <taxon>Halobacteria</taxon>
        <taxon>Halobacteriales</taxon>
        <taxon>Halorubellaceae</taxon>
        <taxon>Haloarchaeobius</taxon>
    </lineage>
</organism>
<dbReference type="PANTHER" id="PTHR16537">
    <property type="entry name" value="SJOEGREN SYNDROME/SCLERODERMA AUTOANTIGEN 1"/>
    <property type="match status" value="1"/>
</dbReference>
<protein>
    <submittedName>
        <fullName evidence="2">Sjogren's syndrome/scleroderma autoantigen 1 family protein</fullName>
    </submittedName>
</protein>
<dbReference type="InterPro" id="IPR009563">
    <property type="entry name" value="SSSCA1"/>
</dbReference>
<dbReference type="EMBL" id="JBHUDO010000003">
    <property type="protein sequence ID" value="MFD1646785.1"/>
    <property type="molecule type" value="Genomic_DNA"/>
</dbReference>
<dbReference type="AlphaFoldDB" id="A0ABD6DKH0"/>
<feature type="compositionally biased region" description="Basic and acidic residues" evidence="1">
    <location>
        <begin position="8"/>
        <end position="18"/>
    </location>
</feature>